<comment type="caution">
    <text evidence="1">The sequence shown here is derived from an EMBL/GenBank/DDBJ whole genome shotgun (WGS) entry which is preliminary data.</text>
</comment>
<dbReference type="SUPFAM" id="SSF52540">
    <property type="entry name" value="P-loop containing nucleoside triphosphate hydrolases"/>
    <property type="match status" value="1"/>
</dbReference>
<evidence type="ECO:0000313" key="2">
    <source>
        <dbReference type="Proteomes" id="UP000750197"/>
    </source>
</evidence>
<proteinExistence type="predicted"/>
<gene>
    <name evidence="1" type="ORF">KIY12_02090</name>
</gene>
<dbReference type="InterPro" id="IPR027417">
    <property type="entry name" value="P-loop_NTPase"/>
</dbReference>
<protein>
    <submittedName>
        <fullName evidence="1">Uncharacterized protein</fullName>
    </submittedName>
</protein>
<dbReference type="EMBL" id="JAHEAC010000009">
    <property type="protein sequence ID" value="MBX8643508.1"/>
    <property type="molecule type" value="Genomic_DNA"/>
</dbReference>
<organism evidence="1 2">
    <name type="scientific">Candidatus Sysuiplasma superficiale</name>
    <dbReference type="NCBI Taxonomy" id="2823368"/>
    <lineage>
        <taxon>Archaea</taxon>
        <taxon>Methanobacteriati</taxon>
        <taxon>Thermoplasmatota</taxon>
        <taxon>Thermoplasmata</taxon>
        <taxon>Candidatus Sysuiplasmatales</taxon>
        <taxon>Candidatus Sysuiplasmataceae</taxon>
        <taxon>Candidatus Sysuiplasma</taxon>
    </lineage>
</organism>
<reference evidence="1" key="1">
    <citation type="submission" date="2021-05" db="EMBL/GenBank/DDBJ databases">
        <title>Genomic insights into ecological role and evolution of a novel Thermoplasmata order Candidatus Sysuiplasmatales.</title>
        <authorList>
            <person name="Yuan Y."/>
        </authorList>
    </citation>
    <scope>NUCLEOTIDE SEQUENCE</scope>
    <source>
        <strain evidence="1">TUT19-bin139</strain>
    </source>
</reference>
<name>A0A8J8CH45_9ARCH</name>
<dbReference type="Proteomes" id="UP000750197">
    <property type="component" value="Unassembled WGS sequence"/>
</dbReference>
<accession>A0A8J8CH45</accession>
<evidence type="ECO:0000313" key="1">
    <source>
        <dbReference type="EMBL" id="MBX8643508.1"/>
    </source>
</evidence>
<dbReference type="AlphaFoldDB" id="A0A8J8CH45"/>
<sequence>MNKIIISHGDKGGAGKSVVAAVTVDYFLEMGVFTALVEGDLKTPDVGRRYKSDPRLVVGAIPLNRAGAAEEAIGKLADWIEAQRPEVVIINLPAGGGDTMDNLAPVLRQVADALEYQLRITYSLDKGEDAWKALAESLEKGLMSVVDPECRWVIYPAFKGAPETFAWAKKPERKNYNIPELVMPALIPVDVWDRVMTFPGGFSDLLKNPPEGMTKYTQITIDRWLRTSRVALNGVLS</sequence>